<protein>
    <submittedName>
        <fullName evidence="7">Putative 5xTM membrane YitT family protein</fullName>
    </submittedName>
</protein>
<reference evidence="7 8" key="1">
    <citation type="submission" date="2018-03" db="EMBL/GenBank/DDBJ databases">
        <title>Genomic Encyclopedia of Archaeal and Bacterial Type Strains, Phase II (KMG-II): from individual species to whole genera.</title>
        <authorList>
            <person name="Goeker M."/>
        </authorList>
    </citation>
    <scope>NUCLEOTIDE SEQUENCE [LARGE SCALE GENOMIC DNA]</scope>
    <source>
        <strain evidence="7 8">DSM 44946</strain>
    </source>
</reference>
<evidence type="ECO:0000313" key="8">
    <source>
        <dbReference type="Proteomes" id="UP000237797"/>
    </source>
</evidence>
<evidence type="ECO:0000256" key="1">
    <source>
        <dbReference type="ARBA" id="ARBA00004651"/>
    </source>
</evidence>
<dbReference type="Proteomes" id="UP000237797">
    <property type="component" value="Unassembled WGS sequence"/>
</dbReference>
<keyword evidence="3 6" id="KW-0812">Transmembrane</keyword>
<organism evidence="7 8">
    <name type="scientific">Planifilum fimeticola</name>
    <dbReference type="NCBI Taxonomy" id="201975"/>
    <lineage>
        <taxon>Bacteria</taxon>
        <taxon>Bacillati</taxon>
        <taxon>Bacillota</taxon>
        <taxon>Bacilli</taxon>
        <taxon>Bacillales</taxon>
        <taxon>Thermoactinomycetaceae</taxon>
        <taxon>Planifilum</taxon>
    </lineage>
</organism>
<feature type="transmembrane region" description="Helical" evidence="6">
    <location>
        <begin position="165"/>
        <end position="186"/>
    </location>
</feature>
<dbReference type="AlphaFoldDB" id="A0A2T0LEK4"/>
<sequence>MPPILPIFLGGLLISLGINFFLSPHRLLDGGIIGLALIMRYLWGFKTGISVFLLSVPIYLFVGRMNRRLLFNSLVGLSVSSLMIDGLSPLRGWFLLPMFPSSLVGGLLVGTGVGIMLRHGTSTGGTDLIAQYVSERTGWNAGVLIFLIDALVIACGSPILDFHRLLHTLLTISAVGFATSVCVAAGKPDGLRD</sequence>
<evidence type="ECO:0000256" key="6">
    <source>
        <dbReference type="SAM" id="Phobius"/>
    </source>
</evidence>
<keyword evidence="8" id="KW-1185">Reference proteome</keyword>
<comment type="caution">
    <text evidence="7">The sequence shown here is derived from an EMBL/GenBank/DDBJ whole genome shotgun (WGS) entry which is preliminary data.</text>
</comment>
<proteinExistence type="predicted"/>
<name>A0A2T0LEK4_9BACL</name>
<accession>A0A2T0LEK4</accession>
<dbReference type="PANTHER" id="PTHR33545:SF5">
    <property type="entry name" value="UPF0750 MEMBRANE PROTEIN YITT"/>
    <property type="match status" value="1"/>
</dbReference>
<dbReference type="OrthoDB" id="2602718at2"/>
<feature type="transmembrane region" description="Helical" evidence="6">
    <location>
        <begin position="138"/>
        <end position="159"/>
    </location>
</feature>
<dbReference type="InterPro" id="IPR051461">
    <property type="entry name" value="UPF0750_membrane"/>
</dbReference>
<keyword evidence="4 6" id="KW-1133">Transmembrane helix</keyword>
<dbReference type="PANTHER" id="PTHR33545">
    <property type="entry name" value="UPF0750 MEMBRANE PROTEIN YITT-RELATED"/>
    <property type="match status" value="1"/>
</dbReference>
<evidence type="ECO:0000256" key="2">
    <source>
        <dbReference type="ARBA" id="ARBA00022475"/>
    </source>
</evidence>
<feature type="transmembrane region" description="Helical" evidence="6">
    <location>
        <begin position="93"/>
        <end position="117"/>
    </location>
</feature>
<evidence type="ECO:0000256" key="3">
    <source>
        <dbReference type="ARBA" id="ARBA00022692"/>
    </source>
</evidence>
<feature type="transmembrane region" description="Helical" evidence="6">
    <location>
        <begin position="41"/>
        <end position="62"/>
    </location>
</feature>
<dbReference type="EMBL" id="PVNE01000012">
    <property type="protein sequence ID" value="PRX40556.1"/>
    <property type="molecule type" value="Genomic_DNA"/>
</dbReference>
<comment type="subcellular location">
    <subcellularLocation>
        <location evidence="1">Cell membrane</location>
        <topology evidence="1">Multi-pass membrane protein</topology>
    </subcellularLocation>
</comment>
<evidence type="ECO:0000256" key="5">
    <source>
        <dbReference type="ARBA" id="ARBA00023136"/>
    </source>
</evidence>
<evidence type="ECO:0000256" key="4">
    <source>
        <dbReference type="ARBA" id="ARBA00022989"/>
    </source>
</evidence>
<evidence type="ECO:0000313" key="7">
    <source>
        <dbReference type="EMBL" id="PRX40556.1"/>
    </source>
</evidence>
<dbReference type="Pfam" id="PF02588">
    <property type="entry name" value="YitT_membrane"/>
    <property type="match status" value="1"/>
</dbReference>
<dbReference type="GO" id="GO:0005886">
    <property type="term" value="C:plasma membrane"/>
    <property type="evidence" value="ECO:0007669"/>
    <property type="project" value="UniProtKB-SubCell"/>
</dbReference>
<keyword evidence="5 6" id="KW-0472">Membrane</keyword>
<dbReference type="RefSeq" id="WP_106345169.1">
    <property type="nucleotide sequence ID" value="NZ_PVNE01000012.1"/>
</dbReference>
<gene>
    <name evidence="7" type="ORF">CLV97_11234</name>
</gene>
<keyword evidence="2" id="KW-1003">Cell membrane</keyword>
<dbReference type="InterPro" id="IPR003740">
    <property type="entry name" value="YitT"/>
</dbReference>